<dbReference type="InterPro" id="IPR051393">
    <property type="entry name" value="ABC_transporter_permease"/>
</dbReference>
<dbReference type="InterPro" id="IPR035906">
    <property type="entry name" value="MetI-like_sf"/>
</dbReference>
<feature type="transmembrane region" description="Helical" evidence="7">
    <location>
        <begin position="16"/>
        <end position="39"/>
    </location>
</feature>
<comment type="caution">
    <text evidence="9">The sequence shown here is derived from an EMBL/GenBank/DDBJ whole genome shotgun (WGS) entry which is preliminary data.</text>
</comment>
<dbReference type="EMBL" id="VXPY01000086">
    <property type="protein sequence ID" value="MYD91087.1"/>
    <property type="molecule type" value="Genomic_DNA"/>
</dbReference>
<gene>
    <name evidence="9" type="ORF">F4Y08_12255</name>
</gene>
<evidence type="ECO:0000256" key="6">
    <source>
        <dbReference type="ARBA" id="ARBA00023136"/>
    </source>
</evidence>
<dbReference type="Pfam" id="PF00528">
    <property type="entry name" value="BPD_transp_1"/>
    <property type="match status" value="1"/>
</dbReference>
<feature type="transmembrane region" description="Helical" evidence="7">
    <location>
        <begin position="171"/>
        <end position="193"/>
    </location>
</feature>
<dbReference type="Gene3D" id="1.10.3720.10">
    <property type="entry name" value="MetI-like"/>
    <property type="match status" value="1"/>
</dbReference>
<evidence type="ECO:0000256" key="3">
    <source>
        <dbReference type="ARBA" id="ARBA00022475"/>
    </source>
</evidence>
<keyword evidence="5 7" id="KW-1133">Transmembrane helix</keyword>
<dbReference type="GO" id="GO:0005886">
    <property type="term" value="C:plasma membrane"/>
    <property type="evidence" value="ECO:0007669"/>
    <property type="project" value="UniProtKB-SubCell"/>
</dbReference>
<feature type="transmembrane region" description="Helical" evidence="7">
    <location>
        <begin position="80"/>
        <end position="101"/>
    </location>
</feature>
<dbReference type="PROSITE" id="PS50928">
    <property type="entry name" value="ABC_TM1"/>
    <property type="match status" value="1"/>
</dbReference>
<organism evidence="9">
    <name type="scientific">Caldilineaceae bacterium SB0662_bin_9</name>
    <dbReference type="NCBI Taxonomy" id="2605258"/>
    <lineage>
        <taxon>Bacteria</taxon>
        <taxon>Bacillati</taxon>
        <taxon>Chloroflexota</taxon>
        <taxon>Caldilineae</taxon>
        <taxon>Caldilineales</taxon>
        <taxon>Caldilineaceae</taxon>
    </lineage>
</organism>
<reference evidence="9" key="1">
    <citation type="submission" date="2019-09" db="EMBL/GenBank/DDBJ databases">
        <title>Characterisation of the sponge microbiome using genome-centric metagenomics.</title>
        <authorList>
            <person name="Engelberts J.P."/>
            <person name="Robbins S.J."/>
            <person name="De Goeij J.M."/>
            <person name="Aranda M."/>
            <person name="Bell S.C."/>
            <person name="Webster N.S."/>
        </authorList>
    </citation>
    <scope>NUCLEOTIDE SEQUENCE</scope>
    <source>
        <strain evidence="9">SB0662_bin_9</strain>
    </source>
</reference>
<evidence type="ECO:0000256" key="4">
    <source>
        <dbReference type="ARBA" id="ARBA00022692"/>
    </source>
</evidence>
<feature type="transmembrane region" description="Helical" evidence="7">
    <location>
        <begin position="113"/>
        <end position="135"/>
    </location>
</feature>
<comment type="subcellular location">
    <subcellularLocation>
        <location evidence="1 7">Cell membrane</location>
        <topology evidence="1 7">Multi-pass membrane protein</topology>
    </subcellularLocation>
</comment>
<dbReference type="PANTHER" id="PTHR30193:SF1">
    <property type="entry name" value="ABC TRANSPORTER PERMEASE PROTEIN YESP-RELATED"/>
    <property type="match status" value="1"/>
</dbReference>
<dbReference type="GO" id="GO:0055085">
    <property type="term" value="P:transmembrane transport"/>
    <property type="evidence" value="ECO:0007669"/>
    <property type="project" value="InterPro"/>
</dbReference>
<evidence type="ECO:0000256" key="1">
    <source>
        <dbReference type="ARBA" id="ARBA00004651"/>
    </source>
</evidence>
<evidence type="ECO:0000256" key="5">
    <source>
        <dbReference type="ARBA" id="ARBA00022989"/>
    </source>
</evidence>
<proteinExistence type="inferred from homology"/>
<name>A0A6B1DVR6_9CHLR</name>
<dbReference type="AlphaFoldDB" id="A0A6B1DVR6"/>
<evidence type="ECO:0000256" key="7">
    <source>
        <dbReference type="RuleBase" id="RU363032"/>
    </source>
</evidence>
<feature type="transmembrane region" description="Helical" evidence="7">
    <location>
        <begin position="224"/>
        <end position="244"/>
    </location>
</feature>
<keyword evidence="6 7" id="KW-0472">Membrane</keyword>
<keyword evidence="3" id="KW-1003">Cell membrane</keyword>
<protein>
    <submittedName>
        <fullName evidence="9">Sugar ABC transporter permease</fullName>
    </submittedName>
</protein>
<dbReference type="SUPFAM" id="SSF161098">
    <property type="entry name" value="MetI-like"/>
    <property type="match status" value="1"/>
</dbReference>
<feature type="domain" description="ABC transmembrane type-1" evidence="8">
    <location>
        <begin position="71"/>
        <end position="299"/>
    </location>
</feature>
<evidence type="ECO:0000259" key="8">
    <source>
        <dbReference type="PROSITE" id="PS50928"/>
    </source>
</evidence>
<keyword evidence="4 7" id="KW-0812">Transmembrane</keyword>
<keyword evidence="2 7" id="KW-0813">Transport</keyword>
<feature type="transmembrane region" description="Helical" evidence="7">
    <location>
        <begin position="256"/>
        <end position="273"/>
    </location>
</feature>
<dbReference type="CDD" id="cd06261">
    <property type="entry name" value="TM_PBP2"/>
    <property type="match status" value="1"/>
</dbReference>
<evidence type="ECO:0000313" key="9">
    <source>
        <dbReference type="EMBL" id="MYD91087.1"/>
    </source>
</evidence>
<comment type="similarity">
    <text evidence="7">Belongs to the binding-protein-dependent transport system permease family.</text>
</comment>
<dbReference type="PANTHER" id="PTHR30193">
    <property type="entry name" value="ABC TRANSPORTER PERMEASE PROTEIN"/>
    <property type="match status" value="1"/>
</dbReference>
<evidence type="ECO:0000256" key="2">
    <source>
        <dbReference type="ARBA" id="ARBA00022448"/>
    </source>
</evidence>
<dbReference type="InterPro" id="IPR000515">
    <property type="entry name" value="MetI-like"/>
</dbReference>
<accession>A0A6B1DVR6</accession>
<sequence>MLSILPRPKMARNEALWFWLFISPWIVGLILFRGGPILASLALSFTEYNVADPPSPVGFENYARLLQDDIFYKSLKVSGLYTLMAVPLGIVVSLLMAMLLNQKGVPFLGVFRTLYYIPALVAGSVAVALLFQWLLNPSFGIINFLISRFVGEEGLVPLGLSGPRWFFDPNWVVPSFVLMSLWGFGGSMLIYLAGLQGVPTALYEAARIDGAGAFRRFRNVTLPMISPVILFTFITGMIGSFQIFTPAYIVSGGVGGPAYASMFYVLYLYLNAFRRYRFGFASTQAWFLFIIILILTIIALRASRSAVYYESPGDDKMI</sequence>
<feature type="transmembrane region" description="Helical" evidence="7">
    <location>
        <begin position="285"/>
        <end position="303"/>
    </location>
</feature>